<evidence type="ECO:0000313" key="1">
    <source>
        <dbReference type="EMBL" id="MDQ5769935.1"/>
    </source>
</evidence>
<accession>A0AA51MLE5</accession>
<dbReference type="RefSeq" id="WP_308135732.1">
    <property type="nucleotide sequence ID" value="NZ_CP133217.1"/>
</dbReference>
<name>A0AA51MLE5_9GAMM</name>
<proteinExistence type="predicted"/>
<reference evidence="2 3" key="1">
    <citation type="submission" date="2023-08" db="EMBL/GenBank/DDBJ databases">
        <title>New molecular markers tilS and rpoB for phylogenetic and monitoring studies of the genus Thiothrix biodiversity.</title>
        <authorList>
            <person name="Ravin N.V."/>
            <person name="Smolyakov D."/>
            <person name="Markov N.D."/>
            <person name="Beletsky A.V."/>
            <person name="Mardanov A.V."/>
            <person name="Rudenko T.S."/>
            <person name="Grabovich M.Y."/>
        </authorList>
    </citation>
    <scope>NUCLEOTIDE SEQUENCE</scope>
    <source>
        <strain evidence="2">DNT52</strain>
        <strain evidence="1 3">H33</strain>
    </source>
</reference>
<protein>
    <submittedName>
        <fullName evidence="2">Uncharacterized protein</fullName>
    </submittedName>
</protein>
<evidence type="ECO:0000313" key="3">
    <source>
        <dbReference type="Proteomes" id="UP001223336"/>
    </source>
</evidence>
<evidence type="ECO:0000313" key="2">
    <source>
        <dbReference type="EMBL" id="WML86040.1"/>
    </source>
</evidence>
<dbReference type="AlphaFoldDB" id="A0AA51MLE5"/>
<sequence length="201" mass="23152">METLTRTWNLESASSYLLRHCNSYSRFPTLLSMADEIVDDEGNYDHTAWLKVLGENWSVCDNIGMFTEELEETLDWTGRLNTPCPEMMNDEEQAAYDALPDTVVIYRGCYAVNKWGFSWSLSRDVAAKFPFLGRYCRRDEQALLVKARVRKENIMAVCLGRNEQEIITYNPKHISTSHLKNPDTFDKALCAAHATHKPMEK</sequence>
<organism evidence="2">
    <name type="scientific">Thiothrix subterranea</name>
    <dbReference type="NCBI Taxonomy" id="2735563"/>
    <lineage>
        <taxon>Bacteria</taxon>
        <taxon>Pseudomonadati</taxon>
        <taxon>Pseudomonadota</taxon>
        <taxon>Gammaproteobacteria</taxon>
        <taxon>Thiotrichales</taxon>
        <taxon>Thiotrichaceae</taxon>
        <taxon>Thiothrix</taxon>
    </lineage>
</organism>
<keyword evidence="3" id="KW-1185">Reference proteome</keyword>
<dbReference type="EMBL" id="CP133217">
    <property type="protein sequence ID" value="WML86040.1"/>
    <property type="molecule type" value="Genomic_DNA"/>
</dbReference>
<dbReference type="Proteomes" id="UP001223336">
    <property type="component" value="Unassembled WGS sequence"/>
</dbReference>
<gene>
    <name evidence="1" type="ORF">RCC75_15445</name>
    <name evidence="2" type="ORF">RCG00_17285</name>
</gene>
<dbReference type="EMBL" id="JAVFKN010000023">
    <property type="protein sequence ID" value="MDQ5769935.1"/>
    <property type="molecule type" value="Genomic_DNA"/>
</dbReference>
<dbReference type="Proteomes" id="UP001229862">
    <property type="component" value="Chromosome"/>
</dbReference>